<gene>
    <name evidence="1" type="ORF">RDI58_029216</name>
</gene>
<proteinExistence type="predicted"/>
<protein>
    <submittedName>
        <fullName evidence="1">Uncharacterized protein</fullName>
    </submittedName>
</protein>
<accession>A0AAN8STY0</accession>
<dbReference type="AlphaFoldDB" id="A0AAN8STY0"/>
<comment type="caution">
    <text evidence="1">The sequence shown here is derived from an EMBL/GenBank/DDBJ whole genome shotgun (WGS) entry which is preliminary data.</text>
</comment>
<dbReference type="EMBL" id="JBANQN010000012">
    <property type="protein sequence ID" value="KAK6773977.1"/>
    <property type="molecule type" value="Genomic_DNA"/>
</dbReference>
<sequence length="32" mass="3709">MQVKSTKIRSLLRFPFHIVSLFAPSLFSYHTG</sequence>
<reference evidence="1 2" key="1">
    <citation type="submission" date="2024-02" db="EMBL/GenBank/DDBJ databases">
        <title>de novo genome assembly of Solanum bulbocastanum strain 11H21.</title>
        <authorList>
            <person name="Hosaka A.J."/>
        </authorList>
    </citation>
    <scope>NUCLEOTIDE SEQUENCE [LARGE SCALE GENOMIC DNA]</scope>
    <source>
        <tissue evidence="1">Young leaves</tissue>
    </source>
</reference>
<organism evidence="1 2">
    <name type="scientific">Solanum bulbocastanum</name>
    <name type="common">Wild potato</name>
    <dbReference type="NCBI Taxonomy" id="147425"/>
    <lineage>
        <taxon>Eukaryota</taxon>
        <taxon>Viridiplantae</taxon>
        <taxon>Streptophyta</taxon>
        <taxon>Embryophyta</taxon>
        <taxon>Tracheophyta</taxon>
        <taxon>Spermatophyta</taxon>
        <taxon>Magnoliopsida</taxon>
        <taxon>eudicotyledons</taxon>
        <taxon>Gunneridae</taxon>
        <taxon>Pentapetalae</taxon>
        <taxon>asterids</taxon>
        <taxon>lamiids</taxon>
        <taxon>Solanales</taxon>
        <taxon>Solanaceae</taxon>
        <taxon>Solanoideae</taxon>
        <taxon>Solaneae</taxon>
        <taxon>Solanum</taxon>
    </lineage>
</organism>
<dbReference type="Proteomes" id="UP001371456">
    <property type="component" value="Unassembled WGS sequence"/>
</dbReference>
<name>A0AAN8STY0_SOLBU</name>
<evidence type="ECO:0000313" key="2">
    <source>
        <dbReference type="Proteomes" id="UP001371456"/>
    </source>
</evidence>
<keyword evidence="2" id="KW-1185">Reference proteome</keyword>
<evidence type="ECO:0000313" key="1">
    <source>
        <dbReference type="EMBL" id="KAK6773977.1"/>
    </source>
</evidence>